<dbReference type="AlphaFoldDB" id="A0A5P2DCZ7"/>
<dbReference type="Proteomes" id="UP000325211">
    <property type="component" value="Chromosome"/>
</dbReference>
<organism evidence="1 2">
    <name type="scientific">Streptomyces venezuelae</name>
    <dbReference type="NCBI Taxonomy" id="54571"/>
    <lineage>
        <taxon>Bacteria</taxon>
        <taxon>Bacillati</taxon>
        <taxon>Actinomycetota</taxon>
        <taxon>Actinomycetes</taxon>
        <taxon>Kitasatosporales</taxon>
        <taxon>Streptomycetaceae</taxon>
        <taxon>Streptomyces</taxon>
    </lineage>
</organism>
<dbReference type="SUPFAM" id="SSF54427">
    <property type="entry name" value="NTF2-like"/>
    <property type="match status" value="1"/>
</dbReference>
<reference evidence="1 2" key="1">
    <citation type="submission" date="2018-05" db="EMBL/GenBank/DDBJ databases">
        <title>Streptomyces venezuelae.</title>
        <authorList>
            <person name="Kim W."/>
            <person name="Lee N."/>
            <person name="Cho B.-K."/>
        </authorList>
    </citation>
    <scope>NUCLEOTIDE SEQUENCE [LARGE SCALE GENOMIC DNA]</scope>
    <source>
        <strain evidence="1 2">ATCC 21782</strain>
    </source>
</reference>
<accession>A0A5P2DCZ7</accession>
<protein>
    <submittedName>
        <fullName evidence="1">Nuclear transport factor 2 family protein</fullName>
    </submittedName>
</protein>
<dbReference type="OrthoDB" id="3826377at2"/>
<evidence type="ECO:0000313" key="1">
    <source>
        <dbReference type="EMBL" id="QES52087.1"/>
    </source>
</evidence>
<evidence type="ECO:0000313" key="2">
    <source>
        <dbReference type="Proteomes" id="UP000325211"/>
    </source>
</evidence>
<dbReference type="Gene3D" id="3.10.450.50">
    <property type="match status" value="1"/>
</dbReference>
<dbReference type="InterPro" id="IPR032710">
    <property type="entry name" value="NTF2-like_dom_sf"/>
</dbReference>
<name>A0A5P2DCZ7_STRVZ</name>
<sequence length="123" mass="14141">MRTAMGRLFDGGPEALSPTTEYELRHPDYVMEMPQSGERIRGREAMRRMQEGYPVPPTITVRRVTGAGPVWVLETVNDYAGDIWHAVVVFELDQEGRILRDTRYYGRPFPPEDSRAALVERMD</sequence>
<gene>
    <name evidence="1" type="ORF">DEJ50_02085</name>
</gene>
<dbReference type="EMBL" id="CP029190">
    <property type="protein sequence ID" value="QES52087.1"/>
    <property type="molecule type" value="Genomic_DNA"/>
</dbReference>
<proteinExistence type="predicted"/>